<dbReference type="GO" id="GO:0006313">
    <property type="term" value="P:DNA transposition"/>
    <property type="evidence" value="ECO:0007669"/>
    <property type="project" value="InterPro"/>
</dbReference>
<reference evidence="1" key="1">
    <citation type="submission" date="2021-04" db="EMBL/GenBank/DDBJ databases">
        <title>Draft genome sequence data of methanotrophic Methylovulum sp. strain S1L and Methylomonas sp. strain S2AM isolated from boreal lake water columns.</title>
        <authorList>
            <person name="Rissanen A.J."/>
            <person name="Mangayil R."/>
            <person name="Svenning M.M."/>
            <person name="Khanongnuch R."/>
        </authorList>
    </citation>
    <scope>NUCLEOTIDE SEQUENCE</scope>
    <source>
        <strain evidence="1">S2AM</strain>
    </source>
</reference>
<dbReference type="KEGG" id="mpad:KEF85_07145"/>
<dbReference type="SUPFAM" id="SSF143422">
    <property type="entry name" value="Transposase IS200-like"/>
    <property type="match status" value="1"/>
</dbReference>
<name>A0A975MQK5_9GAMM</name>
<dbReference type="EMBL" id="CP073754">
    <property type="protein sequence ID" value="QWF72218.1"/>
    <property type="molecule type" value="Genomic_DNA"/>
</dbReference>
<keyword evidence="2" id="KW-1185">Reference proteome</keyword>
<dbReference type="GO" id="GO:0004803">
    <property type="term" value="F:transposase activity"/>
    <property type="evidence" value="ECO:0007669"/>
    <property type="project" value="InterPro"/>
</dbReference>
<evidence type="ECO:0000313" key="1">
    <source>
        <dbReference type="EMBL" id="QWF72218.1"/>
    </source>
</evidence>
<dbReference type="RefSeq" id="WP_215584494.1">
    <property type="nucleotide sequence ID" value="NZ_CP073754.1"/>
</dbReference>
<organism evidence="1 2">
    <name type="scientific">Methylomonas paludis</name>
    <dbReference type="NCBI Taxonomy" id="1173101"/>
    <lineage>
        <taxon>Bacteria</taxon>
        <taxon>Pseudomonadati</taxon>
        <taxon>Pseudomonadota</taxon>
        <taxon>Gammaproteobacteria</taxon>
        <taxon>Methylococcales</taxon>
        <taxon>Methylococcaceae</taxon>
        <taxon>Methylomonas</taxon>
    </lineage>
</organism>
<dbReference type="AlphaFoldDB" id="A0A975MQK5"/>
<proteinExistence type="predicted"/>
<accession>A0A975MQK5</accession>
<dbReference type="GO" id="GO:0043565">
    <property type="term" value="F:sequence-specific DNA binding"/>
    <property type="evidence" value="ECO:0007669"/>
    <property type="project" value="TreeGrafter"/>
</dbReference>
<dbReference type="PANTHER" id="PTHR36966:SF1">
    <property type="entry name" value="REP-ASSOCIATED TYROSINE TRANSPOSASE"/>
    <property type="match status" value="1"/>
</dbReference>
<dbReference type="PANTHER" id="PTHR36966">
    <property type="entry name" value="REP-ASSOCIATED TYROSINE TRANSPOSASE"/>
    <property type="match status" value="1"/>
</dbReference>
<dbReference type="NCBIfam" id="NF047646">
    <property type="entry name" value="REP_Tyr_transpos"/>
    <property type="match status" value="1"/>
</dbReference>
<dbReference type="Proteomes" id="UP000676649">
    <property type="component" value="Chromosome"/>
</dbReference>
<sequence length="131" mass="15466">MPALDHIPVIDAAKSCRVGTGFLCPRVKTDADFSSGWGRIKRLVSMDCGNAYHRDEWMAASKKKHPESTIWQRRFCEHQIRDEKDFIQPMDYVHYNPVKHGMSRRVVDWPYSTFHRYVKNGVYPSVGWRWH</sequence>
<dbReference type="InterPro" id="IPR052715">
    <property type="entry name" value="RAYT_transposase"/>
</dbReference>
<gene>
    <name evidence="1" type="ORF">KEF85_07145</name>
</gene>
<dbReference type="InterPro" id="IPR036515">
    <property type="entry name" value="Transposase_17_sf"/>
</dbReference>
<dbReference type="Gene3D" id="3.30.70.1290">
    <property type="entry name" value="Transposase IS200-like"/>
    <property type="match status" value="1"/>
</dbReference>
<evidence type="ECO:0000313" key="2">
    <source>
        <dbReference type="Proteomes" id="UP000676649"/>
    </source>
</evidence>
<protein>
    <recommendedName>
        <fullName evidence="3">Transposase</fullName>
    </recommendedName>
</protein>
<evidence type="ECO:0008006" key="3">
    <source>
        <dbReference type="Google" id="ProtNLM"/>
    </source>
</evidence>